<feature type="domain" description="DUF1232" evidence="6">
    <location>
        <begin position="82"/>
        <end position="116"/>
    </location>
</feature>
<keyword evidence="8" id="KW-1185">Reference proteome</keyword>
<organism evidence="7 8">
    <name type="scientific">Cecembia calidifontis</name>
    <dbReference type="NCBI Taxonomy" id="1187080"/>
    <lineage>
        <taxon>Bacteria</taxon>
        <taxon>Pseudomonadati</taxon>
        <taxon>Bacteroidota</taxon>
        <taxon>Cytophagia</taxon>
        <taxon>Cytophagales</taxon>
        <taxon>Cyclobacteriaceae</taxon>
        <taxon>Cecembia</taxon>
    </lineage>
</organism>
<dbReference type="OrthoDB" id="9800034at2"/>
<evidence type="ECO:0000256" key="3">
    <source>
        <dbReference type="ARBA" id="ARBA00022989"/>
    </source>
</evidence>
<dbReference type="RefSeq" id="WP_130275689.1">
    <property type="nucleotide sequence ID" value="NZ_SGXG01000001.1"/>
</dbReference>
<comment type="subcellular location">
    <subcellularLocation>
        <location evidence="1">Endomembrane system</location>
        <topology evidence="1">Multi-pass membrane protein</topology>
    </subcellularLocation>
</comment>
<dbReference type="Proteomes" id="UP000292209">
    <property type="component" value="Unassembled WGS sequence"/>
</dbReference>
<sequence>MASFRDKTVDFFTKAKIVYQEKAKEIAGEDGKLSKLILQVKERLEKVSGNPKIKAALEPILVFKRMIQAHLSGEFKVSNKTLGLIVLGLVYFITPLDFIPDFMPLIGFADDLSVLLAVYNSVKHEVDAFKMWEKTKL</sequence>
<dbReference type="AlphaFoldDB" id="A0A4Q7PDE4"/>
<evidence type="ECO:0000256" key="1">
    <source>
        <dbReference type="ARBA" id="ARBA00004127"/>
    </source>
</evidence>
<dbReference type="InterPro" id="IPR010652">
    <property type="entry name" value="DUF1232"/>
</dbReference>
<protein>
    <submittedName>
        <fullName evidence="7">Uncharacterized protein DUF1232</fullName>
    </submittedName>
</protein>
<evidence type="ECO:0000313" key="7">
    <source>
        <dbReference type="EMBL" id="RZS96822.1"/>
    </source>
</evidence>
<evidence type="ECO:0000256" key="2">
    <source>
        <dbReference type="ARBA" id="ARBA00022692"/>
    </source>
</evidence>
<evidence type="ECO:0000313" key="8">
    <source>
        <dbReference type="Proteomes" id="UP000292209"/>
    </source>
</evidence>
<evidence type="ECO:0000256" key="4">
    <source>
        <dbReference type="ARBA" id="ARBA00023136"/>
    </source>
</evidence>
<evidence type="ECO:0000256" key="5">
    <source>
        <dbReference type="SAM" id="Phobius"/>
    </source>
</evidence>
<gene>
    <name evidence="7" type="ORF">BC751_2416</name>
</gene>
<accession>A0A4Q7PDE4</accession>
<keyword evidence="3 5" id="KW-1133">Transmembrane helix</keyword>
<proteinExistence type="predicted"/>
<reference evidence="7 8" key="1">
    <citation type="submission" date="2019-02" db="EMBL/GenBank/DDBJ databases">
        <title>Genomic Encyclopedia of Archaeal and Bacterial Type Strains, Phase II (KMG-II): from individual species to whole genera.</title>
        <authorList>
            <person name="Goeker M."/>
        </authorList>
    </citation>
    <scope>NUCLEOTIDE SEQUENCE [LARGE SCALE GENOMIC DNA]</scope>
    <source>
        <strain evidence="7 8">DSM 21411</strain>
    </source>
</reference>
<comment type="caution">
    <text evidence="7">The sequence shown here is derived from an EMBL/GenBank/DDBJ whole genome shotgun (WGS) entry which is preliminary data.</text>
</comment>
<evidence type="ECO:0000259" key="6">
    <source>
        <dbReference type="Pfam" id="PF06803"/>
    </source>
</evidence>
<name>A0A4Q7PDE4_9BACT</name>
<keyword evidence="4 5" id="KW-0472">Membrane</keyword>
<keyword evidence="2 5" id="KW-0812">Transmembrane</keyword>
<feature type="transmembrane region" description="Helical" evidence="5">
    <location>
        <begin position="81"/>
        <end position="99"/>
    </location>
</feature>
<dbReference type="Pfam" id="PF06803">
    <property type="entry name" value="DUF1232"/>
    <property type="match status" value="1"/>
</dbReference>
<dbReference type="EMBL" id="SGXG01000001">
    <property type="protein sequence ID" value="RZS96822.1"/>
    <property type="molecule type" value="Genomic_DNA"/>
</dbReference>
<dbReference type="GO" id="GO:0012505">
    <property type="term" value="C:endomembrane system"/>
    <property type="evidence" value="ECO:0007669"/>
    <property type="project" value="UniProtKB-SubCell"/>
</dbReference>